<keyword evidence="5" id="KW-1185">Reference proteome</keyword>
<feature type="chain" id="PRO_5007296548" evidence="3">
    <location>
        <begin position="24"/>
        <end position="295"/>
    </location>
</feature>
<dbReference type="OrthoDB" id="2110578at2759"/>
<keyword evidence="2" id="KW-0472">Membrane</keyword>
<accession>A0A139B0A9</accession>
<dbReference type="AlphaFoldDB" id="A0A139B0A9"/>
<proteinExistence type="predicted"/>
<dbReference type="EMBL" id="KQ965731">
    <property type="protein sequence ID" value="KXS22409.1"/>
    <property type="molecule type" value="Genomic_DNA"/>
</dbReference>
<organism evidence="4 5">
    <name type="scientific">Gonapodya prolifera (strain JEL478)</name>
    <name type="common">Monoblepharis prolifera</name>
    <dbReference type="NCBI Taxonomy" id="1344416"/>
    <lineage>
        <taxon>Eukaryota</taxon>
        <taxon>Fungi</taxon>
        <taxon>Fungi incertae sedis</taxon>
        <taxon>Chytridiomycota</taxon>
        <taxon>Chytridiomycota incertae sedis</taxon>
        <taxon>Monoblepharidomycetes</taxon>
        <taxon>Monoblepharidales</taxon>
        <taxon>Gonapodyaceae</taxon>
        <taxon>Gonapodya</taxon>
    </lineage>
</organism>
<dbReference type="OMA" id="QSICIAD"/>
<feature type="transmembrane region" description="Helical" evidence="2">
    <location>
        <begin position="274"/>
        <end position="294"/>
    </location>
</feature>
<dbReference type="Proteomes" id="UP000070544">
    <property type="component" value="Unassembled WGS sequence"/>
</dbReference>
<evidence type="ECO:0000313" key="4">
    <source>
        <dbReference type="EMBL" id="KXS22409.1"/>
    </source>
</evidence>
<gene>
    <name evidence="4" type="ORF">M427DRAFT_40295</name>
</gene>
<evidence type="ECO:0000313" key="5">
    <source>
        <dbReference type="Proteomes" id="UP000070544"/>
    </source>
</evidence>
<keyword evidence="2" id="KW-0812">Transmembrane</keyword>
<evidence type="ECO:0000256" key="3">
    <source>
        <dbReference type="SAM" id="SignalP"/>
    </source>
</evidence>
<keyword evidence="2" id="KW-1133">Transmembrane helix</keyword>
<feature type="signal peptide" evidence="3">
    <location>
        <begin position="1"/>
        <end position="23"/>
    </location>
</feature>
<protein>
    <submittedName>
        <fullName evidence="4">Uncharacterized protein</fullName>
    </submittedName>
</protein>
<sequence>MKPALIATVAIGCLIAFADYTEAVFKNITAENQLTLLTLLVNTVVIGNYSPAANQSVHVPGILSSSGGLAKYFTGADKTTNRNGIATAVNFLDGGGAPPLINNTAANDTKSNQYILLTHLYTGFGALLGCSAQKAGSAFGAYEGVTSMFEVHKFMGLNKTEMDFFITQVALAAQSFGVASADITVVGGLLNSAFNQKCLPAAPLVAGAPAELQSICIADSCPTAANASCAAYTSASGGSNSTTPTAGPSASTTASASAGASAATPTGTKPGAAGMLKVGAGVFVPAVAFVLAALM</sequence>
<feature type="region of interest" description="Disordered" evidence="1">
    <location>
        <begin position="236"/>
        <end position="263"/>
    </location>
</feature>
<reference evidence="4 5" key="1">
    <citation type="journal article" date="2015" name="Genome Biol. Evol.">
        <title>Phylogenomic analyses indicate that early fungi evolved digesting cell walls of algal ancestors of land plants.</title>
        <authorList>
            <person name="Chang Y."/>
            <person name="Wang S."/>
            <person name="Sekimoto S."/>
            <person name="Aerts A.L."/>
            <person name="Choi C."/>
            <person name="Clum A."/>
            <person name="LaButti K.M."/>
            <person name="Lindquist E.A."/>
            <person name="Yee Ngan C."/>
            <person name="Ohm R.A."/>
            <person name="Salamov A.A."/>
            <person name="Grigoriev I.V."/>
            <person name="Spatafora J.W."/>
            <person name="Berbee M.L."/>
        </authorList>
    </citation>
    <scope>NUCLEOTIDE SEQUENCE [LARGE SCALE GENOMIC DNA]</scope>
    <source>
        <strain evidence="4 5">JEL478</strain>
    </source>
</reference>
<evidence type="ECO:0000256" key="1">
    <source>
        <dbReference type="SAM" id="MobiDB-lite"/>
    </source>
</evidence>
<keyword evidence="3" id="KW-0732">Signal</keyword>
<name>A0A139B0A9_GONPJ</name>
<evidence type="ECO:0000256" key="2">
    <source>
        <dbReference type="SAM" id="Phobius"/>
    </source>
</evidence>
<dbReference type="STRING" id="1344416.A0A139B0A9"/>